<dbReference type="AlphaFoldDB" id="A0A1V6PFJ2"/>
<dbReference type="Proteomes" id="UP000191522">
    <property type="component" value="Unassembled WGS sequence"/>
</dbReference>
<dbReference type="GO" id="GO:0016747">
    <property type="term" value="F:acyltransferase activity, transferring groups other than amino-acyl groups"/>
    <property type="evidence" value="ECO:0007669"/>
    <property type="project" value="InterPro"/>
</dbReference>
<dbReference type="STRING" id="69771.A0A1V6PFJ2"/>
<dbReference type="Gene3D" id="3.40.630.30">
    <property type="match status" value="1"/>
</dbReference>
<organism evidence="2 3">
    <name type="scientific">Penicillium decumbens</name>
    <dbReference type="NCBI Taxonomy" id="69771"/>
    <lineage>
        <taxon>Eukaryota</taxon>
        <taxon>Fungi</taxon>
        <taxon>Dikarya</taxon>
        <taxon>Ascomycota</taxon>
        <taxon>Pezizomycotina</taxon>
        <taxon>Eurotiomycetes</taxon>
        <taxon>Eurotiomycetidae</taxon>
        <taxon>Eurotiales</taxon>
        <taxon>Aspergillaceae</taxon>
        <taxon>Penicillium</taxon>
    </lineage>
</organism>
<sequence length="219" mass="24439">MAYEIGYATEADAPALARINVESFQGRGLLNTIFPEASEARLQEYKAIYAMKHLANPQMHVVKVTDPASGEIVGYGRWLIPASVDSASQPALSEHAQVFAQDPVRFCPQPMNEALYAEFRRLLEESRKKHTTDQDLVLDLLATLPAHQGRGVGSLMLKWGTSKADACGRRLYLEATGEGLPVYVKYGWRPVEEIIVDRTRFGGQGQDIFMIMIRDPFPQ</sequence>
<dbReference type="InterPro" id="IPR000182">
    <property type="entry name" value="GNAT_dom"/>
</dbReference>
<evidence type="ECO:0000259" key="1">
    <source>
        <dbReference type="PROSITE" id="PS51186"/>
    </source>
</evidence>
<evidence type="ECO:0000313" key="2">
    <source>
        <dbReference type="EMBL" id="OQD75517.1"/>
    </source>
</evidence>
<dbReference type="PANTHER" id="PTHR42791:SF2">
    <property type="entry name" value="N-ACETYLTRANSFERASE DOMAIN-CONTAINING PROTEIN"/>
    <property type="match status" value="1"/>
</dbReference>
<feature type="domain" description="N-acetyltransferase" evidence="1">
    <location>
        <begin position="3"/>
        <end position="215"/>
    </location>
</feature>
<protein>
    <recommendedName>
        <fullName evidence="1">N-acetyltransferase domain-containing protein</fullName>
    </recommendedName>
</protein>
<gene>
    <name evidence="2" type="ORF">PENDEC_c007G01653</name>
</gene>
<dbReference type="PROSITE" id="PS51186">
    <property type="entry name" value="GNAT"/>
    <property type="match status" value="1"/>
</dbReference>
<dbReference type="OrthoDB" id="410198at2759"/>
<dbReference type="EMBL" id="MDYL01000007">
    <property type="protein sequence ID" value="OQD75517.1"/>
    <property type="molecule type" value="Genomic_DNA"/>
</dbReference>
<dbReference type="InterPro" id="IPR016181">
    <property type="entry name" value="Acyl_CoA_acyltransferase"/>
</dbReference>
<dbReference type="OMA" id="FFLMMRD"/>
<reference evidence="3" key="1">
    <citation type="journal article" date="2017" name="Nat. Microbiol.">
        <title>Global analysis of biosynthetic gene clusters reveals vast potential of secondary metabolite production in Penicillium species.</title>
        <authorList>
            <person name="Nielsen J.C."/>
            <person name="Grijseels S."/>
            <person name="Prigent S."/>
            <person name="Ji B."/>
            <person name="Dainat J."/>
            <person name="Nielsen K.F."/>
            <person name="Frisvad J.C."/>
            <person name="Workman M."/>
            <person name="Nielsen J."/>
        </authorList>
    </citation>
    <scope>NUCLEOTIDE SEQUENCE [LARGE SCALE GENOMIC DNA]</scope>
    <source>
        <strain evidence="3">IBT 11843</strain>
    </source>
</reference>
<keyword evidence="3" id="KW-1185">Reference proteome</keyword>
<evidence type="ECO:0000313" key="3">
    <source>
        <dbReference type="Proteomes" id="UP000191522"/>
    </source>
</evidence>
<dbReference type="InterPro" id="IPR052523">
    <property type="entry name" value="Trichothecene_AcTrans"/>
</dbReference>
<dbReference type="SUPFAM" id="SSF55729">
    <property type="entry name" value="Acyl-CoA N-acyltransferases (Nat)"/>
    <property type="match status" value="1"/>
</dbReference>
<dbReference type="PANTHER" id="PTHR42791">
    <property type="entry name" value="GNAT FAMILY ACETYLTRANSFERASE"/>
    <property type="match status" value="1"/>
</dbReference>
<proteinExistence type="predicted"/>
<accession>A0A1V6PFJ2</accession>
<name>A0A1V6PFJ2_PENDC</name>
<comment type="caution">
    <text evidence="2">The sequence shown here is derived from an EMBL/GenBank/DDBJ whole genome shotgun (WGS) entry which is preliminary data.</text>
</comment>
<dbReference type="CDD" id="cd04301">
    <property type="entry name" value="NAT_SF"/>
    <property type="match status" value="1"/>
</dbReference>